<dbReference type="AlphaFoldDB" id="A0A9P7KSV3"/>
<comment type="caution">
    <text evidence="11">The sequence shown here is derived from an EMBL/GenBank/DDBJ whole genome shotgun (WGS) entry which is preliminary data.</text>
</comment>
<gene>
    <name evidence="11" type="ORF">KAF25_003220</name>
</gene>
<dbReference type="GO" id="GO:0045039">
    <property type="term" value="P:protein insertion into mitochondrial inner membrane"/>
    <property type="evidence" value="ECO:0007669"/>
    <property type="project" value="InterPro"/>
</dbReference>
<evidence type="ECO:0000256" key="9">
    <source>
        <dbReference type="ARBA" id="ARBA00023136"/>
    </source>
</evidence>
<evidence type="ECO:0000256" key="5">
    <source>
        <dbReference type="ARBA" id="ARBA00022692"/>
    </source>
</evidence>
<feature type="region of interest" description="Disordered" evidence="10">
    <location>
        <begin position="324"/>
        <end position="386"/>
    </location>
</feature>
<keyword evidence="12" id="KW-1185">Reference proteome</keyword>
<feature type="region of interest" description="Disordered" evidence="10">
    <location>
        <begin position="260"/>
        <end position="293"/>
    </location>
</feature>
<dbReference type="PANTHER" id="PTHR14110:SF0">
    <property type="entry name" value="MITOCHONDRIAL IMPORT INNER MEMBRANE TRANSLOCASE SUBUNIT TIM22"/>
    <property type="match status" value="1"/>
</dbReference>
<dbReference type="InterPro" id="IPR039175">
    <property type="entry name" value="TIM22"/>
</dbReference>
<protein>
    <recommendedName>
        <fullName evidence="4">Mitochondrial import inner membrane translocase subunit TIM22</fullName>
    </recommendedName>
    <alternativeName>
        <fullName evidence="3">Mitochondrial import inner membrane translocase subunit Tim22</fullName>
    </alternativeName>
</protein>
<evidence type="ECO:0000256" key="6">
    <source>
        <dbReference type="ARBA" id="ARBA00022792"/>
    </source>
</evidence>
<dbReference type="EMBL" id="JAGPUO010000009">
    <property type="protein sequence ID" value="KAG5660614.1"/>
    <property type="molecule type" value="Genomic_DNA"/>
</dbReference>
<evidence type="ECO:0000256" key="8">
    <source>
        <dbReference type="ARBA" id="ARBA00023128"/>
    </source>
</evidence>
<proteinExistence type="inferred from homology"/>
<keyword evidence="8" id="KW-0496">Mitochondrion</keyword>
<keyword evidence="6" id="KW-0999">Mitochondrion inner membrane</keyword>
<organism evidence="11 12">
    <name type="scientific">Fusarium avenaceum</name>
    <dbReference type="NCBI Taxonomy" id="40199"/>
    <lineage>
        <taxon>Eukaryota</taxon>
        <taxon>Fungi</taxon>
        <taxon>Dikarya</taxon>
        <taxon>Ascomycota</taxon>
        <taxon>Pezizomycotina</taxon>
        <taxon>Sordariomycetes</taxon>
        <taxon>Hypocreomycetidae</taxon>
        <taxon>Hypocreales</taxon>
        <taxon>Nectriaceae</taxon>
        <taxon>Fusarium</taxon>
        <taxon>Fusarium tricinctum species complex</taxon>
    </lineage>
</organism>
<evidence type="ECO:0000256" key="3">
    <source>
        <dbReference type="ARBA" id="ARBA00020210"/>
    </source>
</evidence>
<keyword evidence="9" id="KW-0472">Membrane</keyword>
<feature type="compositionally biased region" description="Polar residues" evidence="10">
    <location>
        <begin position="260"/>
        <end position="278"/>
    </location>
</feature>
<evidence type="ECO:0000313" key="12">
    <source>
        <dbReference type="Proteomes" id="UP000782241"/>
    </source>
</evidence>
<reference evidence="11" key="1">
    <citation type="submission" date="2021-04" db="EMBL/GenBank/DDBJ databases">
        <title>Draft genome of Fusarium avenaceum strain F156N33, isolated from an atmospheric sample in Virginia.</title>
        <authorList>
            <person name="Yang S."/>
            <person name="Vinatzer B.A."/>
            <person name="Coleman J."/>
        </authorList>
    </citation>
    <scope>NUCLEOTIDE SEQUENCE</scope>
    <source>
        <strain evidence="11">F156N33</strain>
    </source>
</reference>
<evidence type="ECO:0000256" key="1">
    <source>
        <dbReference type="ARBA" id="ARBA00004448"/>
    </source>
</evidence>
<dbReference type="Pfam" id="PF02466">
    <property type="entry name" value="Tim17"/>
    <property type="match status" value="1"/>
</dbReference>
<keyword evidence="5" id="KW-0812">Transmembrane</keyword>
<dbReference type="GO" id="GO:0042721">
    <property type="term" value="C:TIM22 mitochondrial import inner membrane insertion complex"/>
    <property type="evidence" value="ECO:0007669"/>
    <property type="project" value="InterPro"/>
</dbReference>
<comment type="subcellular location">
    <subcellularLocation>
        <location evidence="1">Mitochondrion inner membrane</location>
        <topology evidence="1">Multi-pass membrane protein</topology>
    </subcellularLocation>
</comment>
<dbReference type="PANTHER" id="PTHR14110">
    <property type="entry name" value="MITOCHONDRIAL IMPORT INNER MEMBRANE TRANSLOCASE SUBUNIT TIM22"/>
    <property type="match status" value="1"/>
</dbReference>
<name>A0A9P7KSV3_9HYPO</name>
<evidence type="ECO:0000256" key="4">
    <source>
        <dbReference type="ARBA" id="ARBA00020722"/>
    </source>
</evidence>
<evidence type="ECO:0000313" key="11">
    <source>
        <dbReference type="EMBL" id="KAG5660614.1"/>
    </source>
</evidence>
<comment type="similarity">
    <text evidence="2">Belongs to the Tim17/Tim22/Tim23 family.</text>
</comment>
<dbReference type="Proteomes" id="UP000782241">
    <property type="component" value="Unassembled WGS sequence"/>
</dbReference>
<feature type="compositionally biased region" description="Polar residues" evidence="10">
    <location>
        <begin position="160"/>
        <end position="185"/>
    </location>
</feature>
<feature type="region of interest" description="Disordered" evidence="10">
    <location>
        <begin position="121"/>
        <end position="201"/>
    </location>
</feature>
<evidence type="ECO:0000256" key="10">
    <source>
        <dbReference type="SAM" id="MobiDB-lite"/>
    </source>
</evidence>
<feature type="compositionally biased region" description="Basic residues" evidence="10">
    <location>
        <begin position="126"/>
        <end position="139"/>
    </location>
</feature>
<keyword evidence="7" id="KW-1133">Transmembrane helix</keyword>
<evidence type="ECO:0000256" key="2">
    <source>
        <dbReference type="ARBA" id="ARBA00008444"/>
    </source>
</evidence>
<accession>A0A9P7KSV3</accession>
<dbReference type="GO" id="GO:0030943">
    <property type="term" value="F:mitochondrion targeting sequence binding"/>
    <property type="evidence" value="ECO:0007669"/>
    <property type="project" value="TreeGrafter"/>
</dbReference>
<dbReference type="GO" id="GO:0008320">
    <property type="term" value="F:protein transmembrane transporter activity"/>
    <property type="evidence" value="ECO:0007669"/>
    <property type="project" value="TreeGrafter"/>
</dbReference>
<evidence type="ECO:0000256" key="7">
    <source>
        <dbReference type="ARBA" id="ARBA00022989"/>
    </source>
</evidence>
<sequence>MGGKVWSEEEEQIFWEVVIPRSTVAAHPPSDPAAQPLSWPDCAQWMNEMAGDNPRRIYTSTMLYEHHYQNIKPGAKSPRAVRFAQKYLNDCEYYKKHNSPRPPSPPRTLTPQDPQLAALLEEQSKPKSRRPRQAARTRQRNVVPHPGLPSSHGSEDDLTLSHTSMGESSGHSTPTEPRSYTSTPANGPGQYALGENRIPAHTDFDIQYQPDRRPMLKPECTIGPAAFLNRSGQPVEGGHWRLAHRNQQNGRPRESMAMTPLSTNIQPRRSHTPQQTPWTRPAPPPVQQSSVESLEEWNVKLPSIRQMLPFVDFGQPTYPPYACDTTNRAGKRGHYDDQNCDPTPKRRRLPDQPVLRQCDQQASKQRDGSRNIIPSPARSDTLPPQNDPIPLLYRFISQIMNFPGTTSAVGGAAAPPGIGGPQDPNIKAVQAAMESCFGKSVMSGVMGFGMGGLFGMFMASMSYDTPYHTAAPGSPQNTITSLPLKQQLKIGFKDMGVRSWGMAKNFGKVGALYSGVECGIEGLRARNDLTNSVAAGCVTGGILAKNAGPQAAAGGCLAFAAFSAAIDAYMRSPPKDD</sequence>